<accession>A0ABN9V3E1</accession>
<keyword evidence="11" id="KW-1185">Reference proteome</keyword>
<keyword evidence="4" id="KW-0521">NADP</keyword>
<sequence length="631" mass="65869">MAIANSSDTACPTAVTLSLRDTAAVESEGLAMAAAVVRDSSIRVAFDHEAVRALRWSRWGRGDATEPDRAAAAESLRAEVRHGQGRTACPSEGFRPASRMAARRDAVQGRWASRLLDVSTPMPGTLGAAAALAARSDTTTPGSQPSRVSRVAAQAAAYPPRGEGAAIQAAREFARGTAWTEPPTAILTGLRAGLDIEALEAAGALLTGVARAPPPPALVPADAGVALHAERLPTELGDTWEPLPARPEPAARLPSGGGALPGESVRRLHAPARAGVLGLRPVATLALGAAAAVAVGVLLRRRGDGGGSRGRPKAKRIDGKKIAEDVRGEVKEMVSELKSSHGVVPGLAVILVGSRKDSQSYVRNKKKAAAEVGFHSIDVDLPDTVTQEALLLEVKKLNEDPSVHAILVQLPLPSHIDEATVLESIAVEKDADGFSALNIGNLCLKGGSPPMAVPCTPAGCIELLQRSGVDVSGKDTVVLGRSNIVGMPVAALLQSMNATVTVCHSRTKDVEAKIRQADILIAALGKAEYVRGSWLKPGCVVIDVGINAKDDATKKLGYRLVGDVHFEEAEQVASLITPVPGGVGPMTIAMLLRNTLQLCRLSIGLGRIPLRKSAEFNRYPEGEPKRLTSVH</sequence>
<dbReference type="PANTHER" id="PTHR48099">
    <property type="entry name" value="C-1-TETRAHYDROFOLATE SYNTHASE, CYTOPLASMIC-RELATED"/>
    <property type="match status" value="1"/>
</dbReference>
<feature type="domain" description="Tetrahydrofolate dehydrogenase/cyclohydrolase catalytic" evidence="8">
    <location>
        <begin position="317"/>
        <end position="432"/>
    </location>
</feature>
<evidence type="ECO:0000313" key="10">
    <source>
        <dbReference type="EMBL" id="CAK0867306.1"/>
    </source>
</evidence>
<keyword evidence="6" id="KW-0511">Multifunctional enzyme</keyword>
<dbReference type="Pfam" id="PF02882">
    <property type="entry name" value="THF_DHG_CYH_C"/>
    <property type="match status" value="1"/>
</dbReference>
<comment type="caution">
    <text evidence="10">The sequence shown here is derived from an EMBL/GenBank/DDBJ whole genome shotgun (WGS) entry which is preliminary data.</text>
</comment>
<evidence type="ECO:0000256" key="4">
    <source>
        <dbReference type="ARBA" id="ARBA00022857"/>
    </source>
</evidence>
<protein>
    <recommendedName>
        <fullName evidence="12">Methenyltetrahydrofolate cyclohydrolase</fullName>
    </recommendedName>
</protein>
<keyword evidence="3" id="KW-0378">Hydrolase</keyword>
<dbReference type="SUPFAM" id="SSF53223">
    <property type="entry name" value="Aminoacid dehydrogenase-like, N-terminal domain"/>
    <property type="match status" value="1"/>
</dbReference>
<name>A0ABN9V3E1_9DINO</name>
<dbReference type="PROSITE" id="PS00767">
    <property type="entry name" value="THF_DHG_CYH_2"/>
    <property type="match status" value="1"/>
</dbReference>
<dbReference type="InterPro" id="IPR020631">
    <property type="entry name" value="THF_DH/CycHdrlase_NAD-bd_dom"/>
</dbReference>
<dbReference type="HAMAP" id="MF_01576">
    <property type="entry name" value="THF_DHG_CYH"/>
    <property type="match status" value="1"/>
</dbReference>
<keyword evidence="7" id="KW-0472">Membrane</keyword>
<dbReference type="EMBL" id="CAUYUJ010016629">
    <property type="protein sequence ID" value="CAK0867306.1"/>
    <property type="molecule type" value="Genomic_DNA"/>
</dbReference>
<evidence type="ECO:0000259" key="9">
    <source>
        <dbReference type="Pfam" id="PF02882"/>
    </source>
</evidence>
<evidence type="ECO:0000256" key="3">
    <source>
        <dbReference type="ARBA" id="ARBA00022801"/>
    </source>
</evidence>
<feature type="domain" description="Tetrahydrofolate dehydrogenase/cyclohydrolase NAD(P)-binding" evidence="9">
    <location>
        <begin position="454"/>
        <end position="599"/>
    </location>
</feature>
<keyword evidence="7" id="KW-0812">Transmembrane</keyword>
<keyword evidence="2" id="KW-0554">One-carbon metabolism</keyword>
<evidence type="ECO:0000313" key="11">
    <source>
        <dbReference type="Proteomes" id="UP001189429"/>
    </source>
</evidence>
<dbReference type="InterPro" id="IPR020867">
    <property type="entry name" value="THF_DH/CycHdrlase_CS"/>
</dbReference>
<evidence type="ECO:0008006" key="12">
    <source>
        <dbReference type="Google" id="ProtNLM"/>
    </source>
</evidence>
<dbReference type="SUPFAM" id="SSF51735">
    <property type="entry name" value="NAD(P)-binding Rossmann-fold domains"/>
    <property type="match status" value="1"/>
</dbReference>
<dbReference type="CDD" id="cd01080">
    <property type="entry name" value="NAD_bind_m-THF_DH_Cyclohyd"/>
    <property type="match status" value="1"/>
</dbReference>
<proteinExistence type="inferred from homology"/>
<dbReference type="InterPro" id="IPR036291">
    <property type="entry name" value="NAD(P)-bd_dom_sf"/>
</dbReference>
<dbReference type="InterPro" id="IPR000672">
    <property type="entry name" value="THF_DH/CycHdrlase"/>
</dbReference>
<evidence type="ECO:0000256" key="5">
    <source>
        <dbReference type="ARBA" id="ARBA00023002"/>
    </source>
</evidence>
<evidence type="ECO:0000259" key="8">
    <source>
        <dbReference type="Pfam" id="PF00763"/>
    </source>
</evidence>
<dbReference type="PRINTS" id="PR00085">
    <property type="entry name" value="THFDHDRGNASE"/>
</dbReference>
<reference evidence="10" key="1">
    <citation type="submission" date="2023-10" db="EMBL/GenBank/DDBJ databases">
        <authorList>
            <person name="Chen Y."/>
            <person name="Shah S."/>
            <person name="Dougan E. K."/>
            <person name="Thang M."/>
            <person name="Chan C."/>
        </authorList>
    </citation>
    <scope>NUCLEOTIDE SEQUENCE [LARGE SCALE GENOMIC DNA]</scope>
</reference>
<dbReference type="Gene3D" id="3.40.50.10860">
    <property type="entry name" value="Leucine Dehydrogenase, chain A, domain 1"/>
    <property type="match status" value="1"/>
</dbReference>
<keyword evidence="5" id="KW-0560">Oxidoreductase</keyword>
<comment type="pathway">
    <text evidence="1">One-carbon metabolism; tetrahydrofolate interconversion.</text>
</comment>
<evidence type="ECO:0000256" key="7">
    <source>
        <dbReference type="SAM" id="Phobius"/>
    </source>
</evidence>
<dbReference type="Proteomes" id="UP001189429">
    <property type="component" value="Unassembled WGS sequence"/>
</dbReference>
<dbReference type="Pfam" id="PF00763">
    <property type="entry name" value="THF_DHG_CYH"/>
    <property type="match status" value="1"/>
</dbReference>
<dbReference type="InterPro" id="IPR046346">
    <property type="entry name" value="Aminoacid_DH-like_N_sf"/>
</dbReference>
<dbReference type="PANTHER" id="PTHR48099:SF5">
    <property type="entry name" value="C-1-TETRAHYDROFOLATE SYNTHASE, CYTOPLASMIC"/>
    <property type="match status" value="1"/>
</dbReference>
<organism evidence="10 11">
    <name type="scientific">Prorocentrum cordatum</name>
    <dbReference type="NCBI Taxonomy" id="2364126"/>
    <lineage>
        <taxon>Eukaryota</taxon>
        <taxon>Sar</taxon>
        <taxon>Alveolata</taxon>
        <taxon>Dinophyceae</taxon>
        <taxon>Prorocentrales</taxon>
        <taxon>Prorocentraceae</taxon>
        <taxon>Prorocentrum</taxon>
    </lineage>
</organism>
<dbReference type="Gene3D" id="3.40.50.720">
    <property type="entry name" value="NAD(P)-binding Rossmann-like Domain"/>
    <property type="match status" value="1"/>
</dbReference>
<gene>
    <name evidence="10" type="ORF">PCOR1329_LOCUS54281</name>
</gene>
<evidence type="ECO:0000256" key="6">
    <source>
        <dbReference type="ARBA" id="ARBA00023268"/>
    </source>
</evidence>
<evidence type="ECO:0000256" key="1">
    <source>
        <dbReference type="ARBA" id="ARBA00004777"/>
    </source>
</evidence>
<feature type="transmembrane region" description="Helical" evidence="7">
    <location>
        <begin position="277"/>
        <end position="299"/>
    </location>
</feature>
<evidence type="ECO:0000256" key="2">
    <source>
        <dbReference type="ARBA" id="ARBA00022563"/>
    </source>
</evidence>
<dbReference type="InterPro" id="IPR020630">
    <property type="entry name" value="THF_DH/CycHdrlase_cat_dom"/>
</dbReference>
<keyword evidence="7" id="KW-1133">Transmembrane helix</keyword>